<sequence length="132" mass="14880">MAASSFRRKKTYMAAHDGLSQIPRTAGYYYSPYCSLYAETADAIGSSGKEEHFSSVFLILLSGAVGSSKLLTHNHRSFVEELRQTIRVQTEPFFSYPLFELVEVCFEPSATPTFFNFGPRDDESETANVRRD</sequence>
<evidence type="ECO:0000313" key="2">
    <source>
        <dbReference type="Proteomes" id="UP000092993"/>
    </source>
</evidence>
<accession>A0A1C7MQ80</accession>
<dbReference type="EMBL" id="LUGG01000001">
    <property type="protein sequence ID" value="OBZ79012.1"/>
    <property type="molecule type" value="Genomic_DNA"/>
</dbReference>
<organism evidence="1 2">
    <name type="scientific">Grifola frondosa</name>
    <name type="common">Maitake</name>
    <name type="synonym">Polyporus frondosus</name>
    <dbReference type="NCBI Taxonomy" id="5627"/>
    <lineage>
        <taxon>Eukaryota</taxon>
        <taxon>Fungi</taxon>
        <taxon>Dikarya</taxon>
        <taxon>Basidiomycota</taxon>
        <taxon>Agaricomycotina</taxon>
        <taxon>Agaricomycetes</taxon>
        <taxon>Polyporales</taxon>
        <taxon>Grifolaceae</taxon>
        <taxon>Grifola</taxon>
    </lineage>
</organism>
<evidence type="ECO:0000313" key="1">
    <source>
        <dbReference type="EMBL" id="OBZ79012.1"/>
    </source>
</evidence>
<dbReference type="Proteomes" id="UP000092993">
    <property type="component" value="Unassembled WGS sequence"/>
</dbReference>
<dbReference type="AlphaFoldDB" id="A0A1C7MQ80"/>
<comment type="caution">
    <text evidence="1">The sequence shown here is derived from an EMBL/GenBank/DDBJ whole genome shotgun (WGS) entry which is preliminary data.</text>
</comment>
<gene>
    <name evidence="1" type="ORF">A0H81_00532</name>
</gene>
<protein>
    <submittedName>
        <fullName evidence="1">Uncharacterized protein</fullName>
    </submittedName>
</protein>
<reference evidence="1 2" key="1">
    <citation type="submission" date="2016-03" db="EMBL/GenBank/DDBJ databases">
        <title>Whole genome sequencing of Grifola frondosa 9006-11.</title>
        <authorList>
            <person name="Min B."/>
            <person name="Park H."/>
            <person name="Kim J.-G."/>
            <person name="Cho H."/>
            <person name="Oh Y.-L."/>
            <person name="Kong W.-S."/>
            <person name="Choi I.-G."/>
        </authorList>
    </citation>
    <scope>NUCLEOTIDE SEQUENCE [LARGE SCALE GENOMIC DNA]</scope>
    <source>
        <strain evidence="1 2">9006-11</strain>
    </source>
</reference>
<name>A0A1C7MQ80_GRIFR</name>
<keyword evidence="2" id="KW-1185">Reference proteome</keyword>
<proteinExistence type="predicted"/>